<evidence type="ECO:0000313" key="5">
    <source>
        <dbReference type="EMBL" id="MEU7296405.1"/>
    </source>
</evidence>
<dbReference type="RefSeq" id="WP_359212298.1">
    <property type="nucleotide sequence ID" value="NZ_JBEZAM010000041.1"/>
</dbReference>
<evidence type="ECO:0000256" key="2">
    <source>
        <dbReference type="ARBA" id="ARBA00022829"/>
    </source>
</evidence>
<dbReference type="EMBL" id="JBEZAM010000041">
    <property type="protein sequence ID" value="MEU7296405.1"/>
    <property type="molecule type" value="Genomic_DNA"/>
</dbReference>
<protein>
    <submittedName>
        <fullName evidence="5">ParB/RepB/Spo0J family partition protein</fullName>
    </submittedName>
</protein>
<proteinExistence type="inferred from homology"/>
<feature type="region of interest" description="Disordered" evidence="3">
    <location>
        <begin position="1"/>
        <end position="37"/>
    </location>
</feature>
<dbReference type="Gene3D" id="1.10.10.2830">
    <property type="match status" value="1"/>
</dbReference>
<dbReference type="SUPFAM" id="SSF109709">
    <property type="entry name" value="KorB DNA-binding domain-like"/>
    <property type="match status" value="1"/>
</dbReference>
<accession>A0ABV3D1T7</accession>
<feature type="domain" description="ParB-like N-terminal" evidence="4">
    <location>
        <begin position="41"/>
        <end position="147"/>
    </location>
</feature>
<dbReference type="Pfam" id="PF02195">
    <property type="entry name" value="ParB_N"/>
    <property type="match status" value="1"/>
</dbReference>
<dbReference type="InterPro" id="IPR050336">
    <property type="entry name" value="Chromosome_partition/occlusion"/>
</dbReference>
<dbReference type="Proteomes" id="UP001551210">
    <property type="component" value="Unassembled WGS sequence"/>
</dbReference>
<dbReference type="NCBIfam" id="TIGR00180">
    <property type="entry name" value="parB_part"/>
    <property type="match status" value="1"/>
</dbReference>
<sequence length="417" mass="44248">MSKAELLGAGSSFQRARPVSARRAAINQATSAPTEGVAAPTELPLGAVSLNPDNPRSELGDLTDLANSLRDHGQKTAISIMTRFAYLQAHPGREADLEPDTQYVVIDGNSRLAASREAGLDTLKVMLDDELGADPHAVLESALVANIHRRDLDPLDEAKALQQLLKLHGTQEKLAERLHRTQAWVSQRLALLNLTPELQQRLKDGTEQAKHLRRVGNKRPEEQEVRLKQIKAREAAAKEAQRRALQDGGADDGTDVPGDGSGYNPVMKTPGDEQGAGGPGSSSAAPLHNPVMKSSLDEQGDASGGSSAGRLHNPVMKSSFDERSGASGGSSAGPLHNPVMKTGAQAVPEPRENPVVPGRVAGGSPESSLQVGLRIPWHDGEAVADLLLRRMDREQQLILLARLRAVHNAAPGADAAS</sequence>
<dbReference type="InterPro" id="IPR003115">
    <property type="entry name" value="ParB_N"/>
</dbReference>
<reference evidence="5 6" key="1">
    <citation type="submission" date="2024-06" db="EMBL/GenBank/DDBJ databases">
        <title>The Natural Products Discovery Center: Release of the First 8490 Sequenced Strains for Exploring Actinobacteria Biosynthetic Diversity.</title>
        <authorList>
            <person name="Kalkreuter E."/>
            <person name="Kautsar S.A."/>
            <person name="Yang D."/>
            <person name="Bader C.D."/>
            <person name="Teijaro C.N."/>
            <person name="Fluegel L."/>
            <person name="Davis C.M."/>
            <person name="Simpson J.R."/>
            <person name="Lauterbach L."/>
            <person name="Steele A.D."/>
            <person name="Gui C."/>
            <person name="Meng S."/>
            <person name="Li G."/>
            <person name="Viehrig K."/>
            <person name="Ye F."/>
            <person name="Su P."/>
            <person name="Kiefer A.F."/>
            <person name="Nichols A."/>
            <person name="Cepeda A.J."/>
            <person name="Yan W."/>
            <person name="Fan B."/>
            <person name="Jiang Y."/>
            <person name="Adhikari A."/>
            <person name="Zheng C.-J."/>
            <person name="Schuster L."/>
            <person name="Cowan T.M."/>
            <person name="Smanski M.J."/>
            <person name="Chevrette M.G."/>
            <person name="De Carvalho L.P.S."/>
            <person name="Shen B."/>
        </authorList>
    </citation>
    <scope>NUCLEOTIDE SEQUENCE [LARGE SCALE GENOMIC DNA]</scope>
    <source>
        <strain evidence="5 6">NPDC045705</strain>
    </source>
</reference>
<comment type="similarity">
    <text evidence="1">Belongs to the ParB family.</text>
</comment>
<dbReference type="InterPro" id="IPR004437">
    <property type="entry name" value="ParB/RepB/Spo0J"/>
</dbReference>
<comment type="caution">
    <text evidence="5">The sequence shown here is derived from an EMBL/GenBank/DDBJ whole genome shotgun (WGS) entry which is preliminary data.</text>
</comment>
<evidence type="ECO:0000313" key="6">
    <source>
        <dbReference type="Proteomes" id="UP001551210"/>
    </source>
</evidence>
<evidence type="ECO:0000256" key="3">
    <source>
        <dbReference type="SAM" id="MobiDB-lite"/>
    </source>
</evidence>
<keyword evidence="6" id="KW-1185">Reference proteome</keyword>
<dbReference type="SUPFAM" id="SSF110849">
    <property type="entry name" value="ParB/Sulfiredoxin"/>
    <property type="match status" value="1"/>
</dbReference>
<dbReference type="Gene3D" id="3.90.1530.30">
    <property type="match status" value="1"/>
</dbReference>
<dbReference type="SMART" id="SM00470">
    <property type="entry name" value="ParB"/>
    <property type="match status" value="1"/>
</dbReference>
<gene>
    <name evidence="5" type="ORF">AB0A76_24885</name>
</gene>
<feature type="region of interest" description="Disordered" evidence="3">
    <location>
        <begin position="205"/>
        <end position="368"/>
    </location>
</feature>
<dbReference type="PANTHER" id="PTHR33375">
    <property type="entry name" value="CHROMOSOME-PARTITIONING PROTEIN PARB-RELATED"/>
    <property type="match status" value="1"/>
</dbReference>
<keyword evidence="2" id="KW-0159">Chromosome partition</keyword>
<name>A0ABV3D1T7_STREX</name>
<evidence type="ECO:0000256" key="1">
    <source>
        <dbReference type="ARBA" id="ARBA00006295"/>
    </source>
</evidence>
<evidence type="ECO:0000259" key="4">
    <source>
        <dbReference type="SMART" id="SM00470"/>
    </source>
</evidence>
<dbReference type="PANTHER" id="PTHR33375:SF1">
    <property type="entry name" value="CHROMOSOME-PARTITIONING PROTEIN PARB-RELATED"/>
    <property type="match status" value="1"/>
</dbReference>
<dbReference type="Pfam" id="PF17762">
    <property type="entry name" value="HTH_ParB"/>
    <property type="match status" value="1"/>
</dbReference>
<dbReference type="InterPro" id="IPR041468">
    <property type="entry name" value="HTH_ParB/Spo0J"/>
</dbReference>
<organism evidence="5 6">
    <name type="scientific">Streptomyces exfoliatus</name>
    <name type="common">Streptomyces hydrogenans</name>
    <dbReference type="NCBI Taxonomy" id="1905"/>
    <lineage>
        <taxon>Bacteria</taxon>
        <taxon>Bacillati</taxon>
        <taxon>Actinomycetota</taxon>
        <taxon>Actinomycetes</taxon>
        <taxon>Kitasatosporales</taxon>
        <taxon>Streptomycetaceae</taxon>
        <taxon>Streptomyces</taxon>
    </lineage>
</organism>
<dbReference type="InterPro" id="IPR036086">
    <property type="entry name" value="ParB/Sulfiredoxin_sf"/>
</dbReference>
<feature type="compositionally biased region" description="Basic and acidic residues" evidence="3">
    <location>
        <begin position="218"/>
        <end position="245"/>
    </location>
</feature>